<dbReference type="EMBL" id="KV744866">
    <property type="protein sequence ID" value="OCK83232.1"/>
    <property type="molecule type" value="Genomic_DNA"/>
</dbReference>
<evidence type="ECO:0000256" key="1">
    <source>
        <dbReference type="SAM" id="MobiDB-lite"/>
    </source>
</evidence>
<keyword evidence="3" id="KW-1185">Reference proteome</keyword>
<protein>
    <recommendedName>
        <fullName evidence="4">Cnl2/NKP2 family protein</fullName>
    </recommendedName>
</protein>
<reference evidence="2 3" key="1">
    <citation type="journal article" date="2016" name="Nat. Commun.">
        <title>Ectomycorrhizal ecology is imprinted in the genome of the dominant symbiotic fungus Cenococcum geophilum.</title>
        <authorList>
            <consortium name="DOE Joint Genome Institute"/>
            <person name="Peter M."/>
            <person name="Kohler A."/>
            <person name="Ohm R.A."/>
            <person name="Kuo A."/>
            <person name="Krutzmann J."/>
            <person name="Morin E."/>
            <person name="Arend M."/>
            <person name="Barry K.W."/>
            <person name="Binder M."/>
            <person name="Choi C."/>
            <person name="Clum A."/>
            <person name="Copeland A."/>
            <person name="Grisel N."/>
            <person name="Haridas S."/>
            <person name="Kipfer T."/>
            <person name="LaButti K."/>
            <person name="Lindquist E."/>
            <person name="Lipzen A."/>
            <person name="Maire R."/>
            <person name="Meier B."/>
            <person name="Mihaltcheva S."/>
            <person name="Molinier V."/>
            <person name="Murat C."/>
            <person name="Poggeler S."/>
            <person name="Quandt C.A."/>
            <person name="Sperisen C."/>
            <person name="Tritt A."/>
            <person name="Tisserant E."/>
            <person name="Crous P.W."/>
            <person name="Henrissat B."/>
            <person name="Nehls U."/>
            <person name="Egli S."/>
            <person name="Spatafora J.W."/>
            <person name="Grigoriev I.V."/>
            <person name="Martin F.M."/>
        </authorList>
    </citation>
    <scope>NUCLEOTIDE SEQUENCE [LARGE SCALE GENOMIC DNA]</scope>
    <source>
        <strain evidence="2 3">CBS 459.81</strain>
    </source>
</reference>
<sequence length="192" mass="21268">MPLSEASILSNFLLPPASLPAIISLRQFTELFPRAYHSNPHIKVLYQELQHQRAIDVDDVKRNIAAEVKRGEKQRRQISRTRQKSDQEDMAGLGGQDIKMEVELFGQSANSPKHGAHTLHSVQRDMGQACADIEAEIAAMEAEAESLLAEITTAVGDLSDLRYGRFTRDDIGEDVIGAIKRLNSVCETEKGS</sequence>
<dbReference type="GO" id="GO:0007059">
    <property type="term" value="P:chromosome segregation"/>
    <property type="evidence" value="ECO:0007669"/>
    <property type="project" value="TreeGrafter"/>
</dbReference>
<organism evidence="2 3">
    <name type="scientific">Lepidopterella palustris CBS 459.81</name>
    <dbReference type="NCBI Taxonomy" id="1314670"/>
    <lineage>
        <taxon>Eukaryota</taxon>
        <taxon>Fungi</taxon>
        <taxon>Dikarya</taxon>
        <taxon>Ascomycota</taxon>
        <taxon>Pezizomycotina</taxon>
        <taxon>Dothideomycetes</taxon>
        <taxon>Pleosporomycetidae</taxon>
        <taxon>Mytilinidiales</taxon>
        <taxon>Argynnaceae</taxon>
        <taxon>Lepidopterella</taxon>
    </lineage>
</organism>
<dbReference type="AlphaFoldDB" id="A0A8E2EFW9"/>
<evidence type="ECO:0000313" key="3">
    <source>
        <dbReference type="Proteomes" id="UP000250266"/>
    </source>
</evidence>
<name>A0A8E2EFW9_9PEZI</name>
<dbReference type="GO" id="GO:0031511">
    <property type="term" value="C:Mis6-Sim4 complex"/>
    <property type="evidence" value="ECO:0007669"/>
    <property type="project" value="TreeGrafter"/>
</dbReference>
<dbReference type="Pfam" id="PF09447">
    <property type="entry name" value="Cnl2_NKP2"/>
    <property type="match status" value="1"/>
</dbReference>
<dbReference type="PANTHER" id="PTHR28064:SF1">
    <property type="entry name" value="INNER KINETOCHORE SUBUNIT NKP2"/>
    <property type="match status" value="1"/>
</dbReference>
<feature type="region of interest" description="Disordered" evidence="1">
    <location>
        <begin position="70"/>
        <end position="91"/>
    </location>
</feature>
<proteinExistence type="predicted"/>
<evidence type="ECO:0008006" key="4">
    <source>
        <dbReference type="Google" id="ProtNLM"/>
    </source>
</evidence>
<accession>A0A8E2EFW9</accession>
<dbReference type="Proteomes" id="UP000250266">
    <property type="component" value="Unassembled WGS sequence"/>
</dbReference>
<gene>
    <name evidence="2" type="ORF">K432DRAFT_190928</name>
</gene>
<dbReference type="PANTHER" id="PTHR28064">
    <property type="entry name" value="INNER KINETOCHORE SUBUNIT NKP2"/>
    <property type="match status" value="1"/>
</dbReference>
<evidence type="ECO:0000313" key="2">
    <source>
        <dbReference type="EMBL" id="OCK83232.1"/>
    </source>
</evidence>
<dbReference type="InterPro" id="IPR018565">
    <property type="entry name" value="Nkp2/Cnl2"/>
</dbReference>
<dbReference type="OrthoDB" id="2311687at2759"/>